<dbReference type="OrthoDB" id="7357196at2759"/>
<gene>
    <name evidence="4" type="ORF">CTOB1V02_LOCUS6249</name>
</gene>
<keyword evidence="3" id="KW-0732">Signal</keyword>
<accession>A0A7R8ZNL1</accession>
<dbReference type="SUPFAM" id="SSF56436">
    <property type="entry name" value="C-type lectin-like"/>
    <property type="match status" value="4"/>
</dbReference>
<feature type="compositionally biased region" description="Basic and acidic residues" evidence="1">
    <location>
        <begin position="1409"/>
        <end position="1420"/>
    </location>
</feature>
<evidence type="ECO:0000256" key="3">
    <source>
        <dbReference type="SAM" id="SignalP"/>
    </source>
</evidence>
<evidence type="ECO:0000256" key="1">
    <source>
        <dbReference type="SAM" id="MobiDB-lite"/>
    </source>
</evidence>
<keyword evidence="2" id="KW-1133">Transmembrane helix</keyword>
<feature type="chain" id="PRO_5043344160" evidence="3">
    <location>
        <begin position="25"/>
        <end position="1613"/>
    </location>
</feature>
<reference evidence="4" key="1">
    <citation type="submission" date="2020-11" db="EMBL/GenBank/DDBJ databases">
        <authorList>
            <person name="Tran Van P."/>
        </authorList>
    </citation>
    <scope>NUCLEOTIDE SEQUENCE</scope>
</reference>
<evidence type="ECO:0000313" key="4">
    <source>
        <dbReference type="EMBL" id="CAD7228363.1"/>
    </source>
</evidence>
<dbReference type="PANTHER" id="PTHR22803">
    <property type="entry name" value="MANNOSE, PHOSPHOLIPASE, LECTIN RECEPTOR RELATED"/>
    <property type="match status" value="1"/>
</dbReference>
<feature type="compositionally biased region" description="Polar residues" evidence="1">
    <location>
        <begin position="1358"/>
        <end position="1377"/>
    </location>
</feature>
<feature type="compositionally biased region" description="Polar residues" evidence="1">
    <location>
        <begin position="1384"/>
        <end position="1408"/>
    </location>
</feature>
<feature type="compositionally biased region" description="Polar residues" evidence="1">
    <location>
        <begin position="1326"/>
        <end position="1349"/>
    </location>
</feature>
<dbReference type="InterPro" id="IPR016186">
    <property type="entry name" value="C-type_lectin-like/link_sf"/>
</dbReference>
<dbReference type="Gene3D" id="3.10.100.10">
    <property type="entry name" value="Mannose-Binding Protein A, subunit A"/>
    <property type="match status" value="3"/>
</dbReference>
<organism evidence="4">
    <name type="scientific">Cyprideis torosa</name>
    <dbReference type="NCBI Taxonomy" id="163714"/>
    <lineage>
        <taxon>Eukaryota</taxon>
        <taxon>Metazoa</taxon>
        <taxon>Ecdysozoa</taxon>
        <taxon>Arthropoda</taxon>
        <taxon>Crustacea</taxon>
        <taxon>Oligostraca</taxon>
        <taxon>Ostracoda</taxon>
        <taxon>Podocopa</taxon>
        <taxon>Podocopida</taxon>
        <taxon>Cytherocopina</taxon>
        <taxon>Cytheroidea</taxon>
        <taxon>Cytherideidae</taxon>
        <taxon>Cyprideis</taxon>
    </lineage>
</organism>
<keyword evidence="2" id="KW-0472">Membrane</keyword>
<evidence type="ECO:0000256" key="2">
    <source>
        <dbReference type="SAM" id="Phobius"/>
    </source>
</evidence>
<dbReference type="InterPro" id="IPR001304">
    <property type="entry name" value="C-type_lectin-like"/>
</dbReference>
<feature type="signal peptide" evidence="3">
    <location>
        <begin position="1"/>
        <end position="24"/>
    </location>
</feature>
<keyword evidence="2" id="KW-0812">Transmembrane</keyword>
<sequence length="1613" mass="178108">MGQLTDVRLLLPFIALCMIDGALSACQTDIADTSSFEYDTRCFYIVSKSFSNWLEAEKHCQSQLSGHMAMPESQALLDMIGSGSYYIGHNILDSEYLCNDTASCLPHWTYPNGTTIDIFSPGQPDNRNNQGQMCMVLKHGQLQDRICDESFGAICEGDAFLGDCQSGVQLQVCNGDHFQYATTGPPYARSTRMSFGCGTSTIEAECVGPPYGWYYFRPPYVTCGKCDVVEYDGRCFYIVWKNAIEDSWIAAETFCQNTVNGHLAYPESVGLLEAISEKANFTTQYFFIGSNIRSKDYKCNSRDTCSPFWKFPNETNIPLNLFTSQDPGNQGAGNQHCTVLRPDMKLLGDYKCFSDRGAICEVDAAAKYPAGCTSGPIVEGPYVYSTPYSNASAEQPYPPGTIATITCSVLPLCDREFQAECIGGRFQWYFKDYHPFLCTPCENCTVPPPEPPACARRIGDNHGLQYHHHSSTASYECYGSLQYVAEATCNAGVWDFPGCPELNGTLEFERKCYFVTLEEQHSWIDAEKNCQAKFNGDLAFPESKEQLKAIYDTVSPTFPTFLHMAPHVTDVEYDCQSSTECISYWTYSNSSTIPLTLYNSAEDEPKQNRCNRLQLTSAKQQTMATGSCDAQLGYVCEINTRADFASECSSPPNELVCNSSQFIFDHSGFPYPNGTTATLVCSSGEVKAECLGQPLNWFFLDNSLEACGICEQGDCVTPPPHLPCGFPSQALHPVPFKDGERVNYTCPVNAATNAEMVCTNGTWAGKCADDENVEYDCQSSTECISYWMYLNSSTIPLTLYNSAEDEPKQNRCNRLQLTSAEEQTMATGSCDVQLGYVCEINARDDFASECSSPPNELVCNSSQFIFDHSDFPYPNGTTATLVCSSGEVKAECLGQPLNWFFLDNSLEACGICELGDCVTPPPHLPCGFPSEALHPVPFKDGERVNYTCPVNAATNAEMVCTNGTWAGKCPDDEIRQMTVSEMLPVNRGPLSYPAPPVDGHFLLGTQITWKADAYNCSSSDCDSLWFDENNQSLAENVTGARNDKKCLAQNQQGLIAVDCTTSNFALCKVLTGVTDHVCSTPLIPAGCTPTFDQNSDSQGAYPSGTTMTLNCLCTPSCRVLVNATCYGHPVNWFYRMYPTSICESIFEFEGQCYLLPSLEHDLQNATAYCRNEVQGYVPPAIASPVFIQKIQERILAKGMDEQISVLFSTHLTYNESAYLCATTDDCNALWLDESGQPLTQVETTPGDGPDKCLGLNVTTGVYRNQLCTSARYFLCRIQPMDAKFATESTTEETVTDSTTVHTTTLEATTLDTTTLETTTLETTISESAEWTSRMTDANSESTTVADTTRSGGSPSPSTADTALDSSTPPTTFAMSASSEDKRSSVTVETRTTGNASSTERLTEITTQPSEEKPHVCRPRNEVDAPTETPFGFGPPTFPIALARTLEQRGRHSCFGFYWLSILNRRIQHIRNAEDRVPVVLFDEVVLVLVLGPLLFYGLALPTQMLERVAMKEIIMCPREPTSVLLLQSAPLRTGELLRHSRRDGQSQCRFYLVFKLFVDVGLVFDRVRWILELHTDCVDLSFSAGFQLMPLDSLVVLLHGFHQKLPLPRKLNQ</sequence>
<feature type="region of interest" description="Disordered" evidence="1">
    <location>
        <begin position="1326"/>
        <end position="1420"/>
    </location>
</feature>
<dbReference type="CDD" id="cd00037">
    <property type="entry name" value="CLECT"/>
    <property type="match status" value="3"/>
</dbReference>
<dbReference type="InterPro" id="IPR050111">
    <property type="entry name" value="C-type_lectin/snaclec_domain"/>
</dbReference>
<dbReference type="Pfam" id="PF00059">
    <property type="entry name" value="Lectin_C"/>
    <property type="match status" value="2"/>
</dbReference>
<dbReference type="InterPro" id="IPR016187">
    <property type="entry name" value="CTDL_fold"/>
</dbReference>
<dbReference type="SMART" id="SM00034">
    <property type="entry name" value="CLECT"/>
    <property type="match status" value="3"/>
</dbReference>
<dbReference type="EMBL" id="OB661506">
    <property type="protein sequence ID" value="CAD7228363.1"/>
    <property type="molecule type" value="Genomic_DNA"/>
</dbReference>
<feature type="transmembrane region" description="Helical" evidence="2">
    <location>
        <begin position="1478"/>
        <end position="1500"/>
    </location>
</feature>
<dbReference type="PROSITE" id="PS50041">
    <property type="entry name" value="C_TYPE_LECTIN_2"/>
    <property type="match status" value="3"/>
</dbReference>
<proteinExistence type="predicted"/>
<protein>
    <submittedName>
        <fullName evidence="4">Uncharacterized protein</fullName>
    </submittedName>
</protein>
<name>A0A7R8ZNL1_9CRUS</name>